<proteinExistence type="predicted"/>
<sequence length="194" mass="20960">MAPPSTQLVAATTDATLRFIDLRTCSYTHEFKVSMGGAGLVRCIDTSGDGHLVTVAHSSGVISVLDIRTGHLLSTWKPHEGEVLCMKWYKDGTFISSALDQTVSVWNVDDSKLKFTLRGPTEPVHLISLYGDEVITGTTANRIGVHTSVSPTASFSSVRLRSDTFRGVLTTMAILPLNRLLLLGADNGTIRLLC</sequence>
<dbReference type="Gene3D" id="2.130.10.10">
    <property type="entry name" value="YVTN repeat-like/Quinoprotein amine dehydrogenase"/>
    <property type="match status" value="1"/>
</dbReference>
<dbReference type="PROSITE" id="PS50082">
    <property type="entry name" value="WD_REPEATS_2"/>
    <property type="match status" value="1"/>
</dbReference>
<keyword evidence="1" id="KW-0853">WD repeat</keyword>
<evidence type="ECO:0000313" key="3">
    <source>
        <dbReference type="EMBL" id="KAK7027361.1"/>
    </source>
</evidence>
<dbReference type="GO" id="GO:0035973">
    <property type="term" value="P:aggrephagy"/>
    <property type="evidence" value="ECO:0007669"/>
    <property type="project" value="TreeGrafter"/>
</dbReference>
<dbReference type="PANTHER" id="PTHR44662:SF1">
    <property type="entry name" value="WD REPEAT-CONTAINING PROTEIN 81"/>
    <property type="match status" value="1"/>
</dbReference>
<dbReference type="SMART" id="SM00320">
    <property type="entry name" value="WD40"/>
    <property type="match status" value="4"/>
</dbReference>
<feature type="repeat" description="WD" evidence="1">
    <location>
        <begin position="76"/>
        <end position="116"/>
    </location>
</feature>
<feature type="domain" description="Anaphase-promoting complex subunit 4-like WD40" evidence="2">
    <location>
        <begin position="39"/>
        <end position="90"/>
    </location>
</feature>
<keyword evidence="4" id="KW-1185">Reference proteome</keyword>
<name>A0AAN8WBK6_HALRR</name>
<dbReference type="InterPro" id="IPR024977">
    <property type="entry name" value="Apc4-like_WD40_dom"/>
</dbReference>
<comment type="caution">
    <text evidence="3">The sequence shown here is derived from an EMBL/GenBank/DDBJ whole genome shotgun (WGS) entry which is preliminary data.</text>
</comment>
<dbReference type="GO" id="GO:0005739">
    <property type="term" value="C:mitochondrion"/>
    <property type="evidence" value="ECO:0007669"/>
    <property type="project" value="TreeGrafter"/>
</dbReference>
<evidence type="ECO:0000256" key="1">
    <source>
        <dbReference type="PROSITE-ProRule" id="PRU00221"/>
    </source>
</evidence>
<dbReference type="GO" id="GO:0035014">
    <property type="term" value="F:phosphatidylinositol 3-kinase regulator activity"/>
    <property type="evidence" value="ECO:0007669"/>
    <property type="project" value="TreeGrafter"/>
</dbReference>
<gene>
    <name evidence="3" type="primary">WDR81</name>
    <name evidence="3" type="ORF">SK128_000404</name>
</gene>
<dbReference type="InterPro" id="IPR001680">
    <property type="entry name" value="WD40_rpt"/>
</dbReference>
<dbReference type="InterPro" id="IPR052651">
    <property type="entry name" value="WDR81"/>
</dbReference>
<dbReference type="EMBL" id="JAXCGZ010022686">
    <property type="protein sequence ID" value="KAK7027361.1"/>
    <property type="molecule type" value="Genomic_DNA"/>
</dbReference>
<accession>A0AAN8WBK6</accession>
<dbReference type="SUPFAM" id="SSF50978">
    <property type="entry name" value="WD40 repeat-like"/>
    <property type="match status" value="1"/>
</dbReference>
<dbReference type="AlphaFoldDB" id="A0AAN8WBK6"/>
<evidence type="ECO:0000313" key="4">
    <source>
        <dbReference type="Proteomes" id="UP001381693"/>
    </source>
</evidence>
<protein>
    <submittedName>
        <fullName evidence="3">WD repeat-containing protein 81</fullName>
    </submittedName>
</protein>
<dbReference type="Proteomes" id="UP001381693">
    <property type="component" value="Unassembled WGS sequence"/>
</dbReference>
<dbReference type="PANTHER" id="PTHR44662">
    <property type="entry name" value="WD REPEAT-CONTAINING PROTEIN 81"/>
    <property type="match status" value="1"/>
</dbReference>
<reference evidence="3 4" key="1">
    <citation type="submission" date="2023-11" db="EMBL/GenBank/DDBJ databases">
        <title>Halocaridina rubra genome assembly.</title>
        <authorList>
            <person name="Smith C."/>
        </authorList>
    </citation>
    <scope>NUCLEOTIDE SEQUENCE [LARGE SCALE GENOMIC DNA]</scope>
    <source>
        <strain evidence="3">EP-1</strain>
        <tissue evidence="3">Whole</tissue>
    </source>
</reference>
<dbReference type="InterPro" id="IPR015943">
    <property type="entry name" value="WD40/YVTN_repeat-like_dom_sf"/>
</dbReference>
<dbReference type="Pfam" id="PF12894">
    <property type="entry name" value="ANAPC4_WD40"/>
    <property type="match status" value="1"/>
</dbReference>
<organism evidence="3 4">
    <name type="scientific">Halocaridina rubra</name>
    <name type="common">Hawaiian red shrimp</name>
    <dbReference type="NCBI Taxonomy" id="373956"/>
    <lineage>
        <taxon>Eukaryota</taxon>
        <taxon>Metazoa</taxon>
        <taxon>Ecdysozoa</taxon>
        <taxon>Arthropoda</taxon>
        <taxon>Crustacea</taxon>
        <taxon>Multicrustacea</taxon>
        <taxon>Malacostraca</taxon>
        <taxon>Eumalacostraca</taxon>
        <taxon>Eucarida</taxon>
        <taxon>Decapoda</taxon>
        <taxon>Pleocyemata</taxon>
        <taxon>Caridea</taxon>
        <taxon>Atyoidea</taxon>
        <taxon>Atyidae</taxon>
        <taxon>Halocaridina</taxon>
    </lineage>
</organism>
<evidence type="ECO:0000259" key="2">
    <source>
        <dbReference type="Pfam" id="PF12894"/>
    </source>
</evidence>
<dbReference type="InterPro" id="IPR036322">
    <property type="entry name" value="WD40_repeat_dom_sf"/>
</dbReference>